<dbReference type="Pfam" id="PF09394">
    <property type="entry name" value="Inhibitor_I42"/>
    <property type="match status" value="1"/>
</dbReference>
<evidence type="ECO:0000313" key="5">
    <source>
        <dbReference type="Proteomes" id="UP000288012"/>
    </source>
</evidence>
<dbReference type="GO" id="GO:0004869">
    <property type="term" value="F:cysteine-type endopeptidase inhibitor activity"/>
    <property type="evidence" value="ECO:0007669"/>
    <property type="project" value="UniProtKB-KW"/>
</dbReference>
<dbReference type="InterPro" id="IPR018990">
    <property type="entry name" value="Prot_inh_I42_chagasin"/>
</dbReference>
<protein>
    <recommendedName>
        <fullName evidence="3">Proteinase inhibitor I42 chagasin domain-containing protein</fullName>
    </recommendedName>
</protein>
<evidence type="ECO:0000256" key="1">
    <source>
        <dbReference type="ARBA" id="ARBA00022690"/>
    </source>
</evidence>
<accession>A0A433JGG5</accession>
<sequence>MRTVIGSLLWICSLALYAIGAETLTLNLSASSREFVVKLPANPTTGYQWTIKKYNKNFFQLTSSQYVSPKTQLIGAGGEMVYVFKLKAGKSYPEKTHMLFKYARPWEPKSAILKKVVINFKS</sequence>
<dbReference type="InterPro" id="IPR052781">
    <property type="entry name" value="Cys_protease_inhibitor_I42"/>
</dbReference>
<dbReference type="AlphaFoldDB" id="A0A433JGG5"/>
<dbReference type="InterPro" id="IPR036331">
    <property type="entry name" value="Chagasin-like_sf"/>
</dbReference>
<comment type="caution">
    <text evidence="4">The sequence shown here is derived from an EMBL/GenBank/DDBJ whole genome shotgun (WGS) entry which is preliminary data.</text>
</comment>
<dbReference type="SUPFAM" id="SSF141066">
    <property type="entry name" value="ICP-like"/>
    <property type="match status" value="1"/>
</dbReference>
<keyword evidence="1" id="KW-0646">Protease inhibitor</keyword>
<dbReference type="OrthoDB" id="670336at2"/>
<keyword evidence="2" id="KW-0789">Thiol protease inhibitor</keyword>
<dbReference type="RefSeq" id="WP_126954802.1">
    <property type="nucleotide sequence ID" value="NZ_RZGR01000052.1"/>
</dbReference>
<keyword evidence="5" id="KW-1185">Reference proteome</keyword>
<organism evidence="4 5">
    <name type="scientific">Legionella septentrionalis</name>
    <dbReference type="NCBI Taxonomy" id="2498109"/>
    <lineage>
        <taxon>Bacteria</taxon>
        <taxon>Pseudomonadati</taxon>
        <taxon>Pseudomonadota</taxon>
        <taxon>Gammaproteobacteria</taxon>
        <taxon>Legionellales</taxon>
        <taxon>Legionellaceae</taxon>
        <taxon>Legionella</taxon>
    </lineage>
</organism>
<gene>
    <name evidence="4" type="ORF">EKM59_11385</name>
</gene>
<dbReference type="PANTHER" id="PTHR36530:SF1">
    <property type="entry name" value="AMOEBIASIN-1"/>
    <property type="match status" value="1"/>
</dbReference>
<proteinExistence type="predicted"/>
<reference evidence="4 5" key="1">
    <citation type="submission" date="2018-12" db="EMBL/GenBank/DDBJ databases">
        <title>Legionella sp,whole genome shotgun sequence.</title>
        <authorList>
            <person name="Wu H."/>
        </authorList>
    </citation>
    <scope>NUCLEOTIDE SEQUENCE [LARGE SCALE GENOMIC DNA]</scope>
    <source>
        <strain evidence="5">km714</strain>
    </source>
</reference>
<evidence type="ECO:0000313" key="4">
    <source>
        <dbReference type="EMBL" id="RUQ79183.1"/>
    </source>
</evidence>
<name>A0A433JGG5_9GAMM</name>
<dbReference type="Gene3D" id="2.60.40.2020">
    <property type="match status" value="1"/>
</dbReference>
<feature type="domain" description="Proteinase inhibitor I42 chagasin" evidence="3">
    <location>
        <begin position="34"/>
        <end position="116"/>
    </location>
</feature>
<evidence type="ECO:0000256" key="2">
    <source>
        <dbReference type="ARBA" id="ARBA00022704"/>
    </source>
</evidence>
<dbReference type="EMBL" id="RZGR01000052">
    <property type="protein sequence ID" value="RUQ79183.1"/>
    <property type="molecule type" value="Genomic_DNA"/>
</dbReference>
<dbReference type="Proteomes" id="UP000288012">
    <property type="component" value="Unassembled WGS sequence"/>
</dbReference>
<evidence type="ECO:0000259" key="3">
    <source>
        <dbReference type="Pfam" id="PF09394"/>
    </source>
</evidence>
<dbReference type="PANTHER" id="PTHR36530">
    <property type="entry name" value="INHIBITOR OF CYSTEINE PEPTIDASE"/>
    <property type="match status" value="1"/>
</dbReference>